<organism evidence="3 4">
    <name type="scientific">Gnomoniopsis smithogilvyi</name>
    <dbReference type="NCBI Taxonomy" id="1191159"/>
    <lineage>
        <taxon>Eukaryota</taxon>
        <taxon>Fungi</taxon>
        <taxon>Dikarya</taxon>
        <taxon>Ascomycota</taxon>
        <taxon>Pezizomycotina</taxon>
        <taxon>Sordariomycetes</taxon>
        <taxon>Sordariomycetidae</taxon>
        <taxon>Diaporthales</taxon>
        <taxon>Gnomoniaceae</taxon>
        <taxon>Gnomoniopsis</taxon>
    </lineage>
</organism>
<dbReference type="Gene3D" id="3.40.50.1820">
    <property type="entry name" value="alpha/beta hydrolase"/>
    <property type="match status" value="1"/>
</dbReference>
<sequence length="538" mass="58159">MPSYMLVASILAVLSQVALAQVPSPLWKTPINITDFGVVKGRAALNSSKDGHVPNWQNISFFGAVPYGADTSGDNRWAEPGRATAWNDTLHTTDFGPLCPSGANSADMVAAYGESEDCLTLNIWTPATSADDNLPVLVWTHDDGTAPGDALYDGAGMASKGIIFVSYNFRSGALGFFADKALNETWAETLSPTGAPTGNWGMLDQWHAVKWVYANIALFGGNPNHISIAGNGAGAAAVYHMVNSEQLSDFNISIVNAISHSGLRHPSDPLLQKEASAGAYYNLTYAEILATNSLRSLNASSTAEARALSYQDILDTTASIDFKPVLDYFLIPELYSETLLNGSAYKVPFMTGHNADELPSATADSTYQTWVEKEYGSEFSEEFLALYPVNETSALTRDHARISSWLFMNAFSKSSDQETYTYYWDYPNGAATKNSEVSYALGNLWAQTGANYTQASYYVSDVLNSYWVNFITSGDPNNSTQTSGATLNETSLPATWEPNSATAQQTFQIGTGWNEVPIAGTPEKLALMEKYFAAQTSA</sequence>
<dbReference type="InterPro" id="IPR050309">
    <property type="entry name" value="Type-B_Carboxylest/Lipase"/>
</dbReference>
<gene>
    <name evidence="3" type="ORF">N0V93_004705</name>
</gene>
<protein>
    <recommendedName>
        <fullName evidence="2">Carboxylesterase type B domain-containing protein</fullName>
    </recommendedName>
</protein>
<dbReference type="Pfam" id="PF00135">
    <property type="entry name" value="COesterase"/>
    <property type="match status" value="2"/>
</dbReference>
<dbReference type="OrthoDB" id="408631at2759"/>
<dbReference type="PANTHER" id="PTHR11559">
    <property type="entry name" value="CARBOXYLESTERASE"/>
    <property type="match status" value="1"/>
</dbReference>
<feature type="chain" id="PRO_5040807197" description="Carboxylesterase type B domain-containing protein" evidence="1">
    <location>
        <begin position="21"/>
        <end position="538"/>
    </location>
</feature>
<feature type="domain" description="Carboxylesterase type B" evidence="2">
    <location>
        <begin position="383"/>
        <end position="514"/>
    </location>
</feature>
<evidence type="ECO:0000256" key="1">
    <source>
        <dbReference type="SAM" id="SignalP"/>
    </source>
</evidence>
<accession>A0A9W8YU65</accession>
<comment type="caution">
    <text evidence="3">The sequence shown here is derived from an EMBL/GenBank/DDBJ whole genome shotgun (WGS) entry which is preliminary data.</text>
</comment>
<dbReference type="Proteomes" id="UP001140453">
    <property type="component" value="Unassembled WGS sequence"/>
</dbReference>
<dbReference type="InterPro" id="IPR002018">
    <property type="entry name" value="CarbesteraseB"/>
</dbReference>
<keyword evidence="1" id="KW-0732">Signal</keyword>
<keyword evidence="4" id="KW-1185">Reference proteome</keyword>
<feature type="signal peptide" evidence="1">
    <location>
        <begin position="1"/>
        <end position="20"/>
    </location>
</feature>
<dbReference type="InterPro" id="IPR019819">
    <property type="entry name" value="Carboxylesterase_B_CS"/>
</dbReference>
<dbReference type="AlphaFoldDB" id="A0A9W8YU65"/>
<proteinExistence type="predicted"/>
<dbReference type="PROSITE" id="PS00941">
    <property type="entry name" value="CARBOXYLESTERASE_B_2"/>
    <property type="match status" value="1"/>
</dbReference>
<evidence type="ECO:0000259" key="2">
    <source>
        <dbReference type="Pfam" id="PF00135"/>
    </source>
</evidence>
<evidence type="ECO:0000313" key="4">
    <source>
        <dbReference type="Proteomes" id="UP001140453"/>
    </source>
</evidence>
<evidence type="ECO:0000313" key="3">
    <source>
        <dbReference type="EMBL" id="KAJ4391090.1"/>
    </source>
</evidence>
<reference evidence="3" key="1">
    <citation type="submission" date="2022-10" db="EMBL/GenBank/DDBJ databases">
        <title>Tapping the CABI collections for fungal endophytes: first genome assemblies for Collariella, Neodidymelliopsis, Ascochyta clinopodiicola, Didymella pomorum, Didymosphaeria variabile, Neocosmospora piperis and Neocucurbitaria cava.</title>
        <authorList>
            <person name="Hill R."/>
        </authorList>
    </citation>
    <scope>NUCLEOTIDE SEQUENCE</scope>
    <source>
        <strain evidence="3">IMI 355082</strain>
    </source>
</reference>
<dbReference type="EMBL" id="JAPEVB010000003">
    <property type="protein sequence ID" value="KAJ4391090.1"/>
    <property type="molecule type" value="Genomic_DNA"/>
</dbReference>
<dbReference type="SUPFAM" id="SSF53474">
    <property type="entry name" value="alpha/beta-Hydrolases"/>
    <property type="match status" value="1"/>
</dbReference>
<feature type="domain" description="Carboxylesterase type B" evidence="2">
    <location>
        <begin position="35"/>
        <end position="364"/>
    </location>
</feature>
<name>A0A9W8YU65_9PEZI</name>
<dbReference type="InterPro" id="IPR029058">
    <property type="entry name" value="AB_hydrolase_fold"/>
</dbReference>